<accession>A0A4P9ZBI6</accession>
<dbReference type="Pfam" id="PF05712">
    <property type="entry name" value="MRG"/>
    <property type="match status" value="1"/>
</dbReference>
<sequence>MVEPLYKFQPGSKALAYHGPLVYEAKVLKVHEEGSPVVDIGDGKTEPLEANKIPAFLREKDTYLLHYKGWSSKWDEWVSSERIMVFNDDNLGLSRELRNARKKTIERLDSGCASPEDEILRKRKRVLKTRALLTKDGRALSRRKKPDVKTTYEVLLPLRPRLKCVLVDDWEIITRDRKLVDLQSTTPVSAILQAYLKHKLQTVSSEEYETVKEVVFGLRTYFDEAFCLRLMYRFERLQFIEEVNRIGAFNPSDIYGVEHLLRLLVTIPGLAAHTAMNAISLNVMMKNVEKISDFVDDNMESFSSMYCNASPQYDRLSRTQ</sequence>
<keyword evidence="6" id="KW-0804">Transcription</keyword>
<feature type="domain" description="MRG" evidence="8">
    <location>
        <begin position="145"/>
        <end position="302"/>
    </location>
</feature>
<evidence type="ECO:0000256" key="1">
    <source>
        <dbReference type="ARBA" id="ARBA00004123"/>
    </source>
</evidence>
<evidence type="ECO:0000256" key="6">
    <source>
        <dbReference type="ARBA" id="ARBA00023163"/>
    </source>
</evidence>
<evidence type="ECO:0000256" key="2">
    <source>
        <dbReference type="ARBA" id="ARBA00009093"/>
    </source>
</evidence>
<dbReference type="Pfam" id="PF22732">
    <property type="entry name" value="MSL3_chromo-like"/>
    <property type="match status" value="1"/>
</dbReference>
<dbReference type="PANTHER" id="PTHR10880">
    <property type="entry name" value="MORTALITY FACTOR 4-LIKE PROTEIN"/>
    <property type="match status" value="1"/>
</dbReference>
<dbReference type="GO" id="GO:0006355">
    <property type="term" value="P:regulation of DNA-templated transcription"/>
    <property type="evidence" value="ECO:0007669"/>
    <property type="project" value="InterPro"/>
</dbReference>
<dbReference type="Gene3D" id="2.30.30.140">
    <property type="match status" value="1"/>
</dbReference>
<keyword evidence="7" id="KW-0539">Nucleus</keyword>
<dbReference type="EMBL" id="ML004477">
    <property type="protein sequence ID" value="RKP29702.1"/>
    <property type="molecule type" value="Genomic_DNA"/>
</dbReference>
<evidence type="ECO:0000256" key="4">
    <source>
        <dbReference type="ARBA" id="ARBA00022853"/>
    </source>
</evidence>
<evidence type="ECO:0000313" key="10">
    <source>
        <dbReference type="EMBL" id="RKP29702.1"/>
    </source>
</evidence>
<evidence type="ECO:0000313" key="11">
    <source>
        <dbReference type="Proteomes" id="UP000268321"/>
    </source>
</evidence>
<evidence type="ECO:0000256" key="5">
    <source>
        <dbReference type="ARBA" id="ARBA00023015"/>
    </source>
</evidence>
<reference evidence="11" key="1">
    <citation type="journal article" date="2018" name="Nat. Microbiol.">
        <title>Leveraging single-cell genomics to expand the fungal tree of life.</title>
        <authorList>
            <person name="Ahrendt S.R."/>
            <person name="Quandt C.A."/>
            <person name="Ciobanu D."/>
            <person name="Clum A."/>
            <person name="Salamov A."/>
            <person name="Andreopoulos B."/>
            <person name="Cheng J.F."/>
            <person name="Woyke T."/>
            <person name="Pelin A."/>
            <person name="Henrissat B."/>
            <person name="Reynolds N.K."/>
            <person name="Benny G.L."/>
            <person name="Smith M.E."/>
            <person name="James T.Y."/>
            <person name="Grigoriev I.V."/>
        </authorList>
    </citation>
    <scope>NUCLEOTIDE SEQUENCE [LARGE SCALE GENOMIC DNA]</scope>
    <source>
        <strain evidence="11">Baker2002</strain>
    </source>
</reference>
<dbReference type="InterPro" id="IPR038217">
    <property type="entry name" value="MRG_C_sf"/>
</dbReference>
<dbReference type="InterPro" id="IPR016197">
    <property type="entry name" value="Chromo-like_dom_sf"/>
</dbReference>
<keyword evidence="4" id="KW-0156">Chromatin regulator</keyword>
<protein>
    <recommendedName>
        <fullName evidence="3">Chromatin modification-related protein EAF3</fullName>
    </recommendedName>
</protein>
<dbReference type="AlphaFoldDB" id="A0A4P9ZBI6"/>
<dbReference type="PIRSF" id="PIRSF038133">
    <property type="entry name" value="HAT_Nua4_EAF3/MRG15"/>
    <property type="match status" value="1"/>
</dbReference>
<evidence type="ECO:0000256" key="7">
    <source>
        <dbReference type="ARBA" id="ARBA00023242"/>
    </source>
</evidence>
<dbReference type="GO" id="GO:0035267">
    <property type="term" value="C:NuA4 histone acetyltransferase complex"/>
    <property type="evidence" value="ECO:0007669"/>
    <property type="project" value="TreeGrafter"/>
</dbReference>
<organism evidence="10 11">
    <name type="scientific">Metschnikowia bicuspidata</name>
    <dbReference type="NCBI Taxonomy" id="27322"/>
    <lineage>
        <taxon>Eukaryota</taxon>
        <taxon>Fungi</taxon>
        <taxon>Dikarya</taxon>
        <taxon>Ascomycota</taxon>
        <taxon>Saccharomycotina</taxon>
        <taxon>Pichiomycetes</taxon>
        <taxon>Metschnikowiaceae</taxon>
        <taxon>Metschnikowia</taxon>
    </lineage>
</organism>
<dbReference type="InterPro" id="IPR053820">
    <property type="entry name" value="MSL3_chromo-like"/>
</dbReference>
<dbReference type="Proteomes" id="UP000268321">
    <property type="component" value="Unassembled WGS sequence"/>
</dbReference>
<dbReference type="InterPro" id="IPR026541">
    <property type="entry name" value="MRG_dom"/>
</dbReference>
<comment type="subcellular location">
    <subcellularLocation>
        <location evidence="1">Nucleus</location>
    </subcellularLocation>
</comment>
<dbReference type="InterPro" id="IPR008676">
    <property type="entry name" value="MRG"/>
</dbReference>
<keyword evidence="5" id="KW-0805">Transcription regulation</keyword>
<dbReference type="PANTHER" id="PTHR10880:SF15">
    <property type="entry name" value="MSL COMPLEX SUBUNIT 3"/>
    <property type="match status" value="1"/>
</dbReference>
<proteinExistence type="inferred from homology"/>
<evidence type="ECO:0000259" key="9">
    <source>
        <dbReference type="Pfam" id="PF22732"/>
    </source>
</evidence>
<dbReference type="OrthoDB" id="124855at2759"/>
<dbReference type="GO" id="GO:0032221">
    <property type="term" value="C:Rpd3S complex"/>
    <property type="evidence" value="ECO:0007669"/>
    <property type="project" value="TreeGrafter"/>
</dbReference>
<dbReference type="PROSITE" id="PS51640">
    <property type="entry name" value="MRG"/>
    <property type="match status" value="1"/>
</dbReference>
<dbReference type="GO" id="GO:0006325">
    <property type="term" value="P:chromatin organization"/>
    <property type="evidence" value="ECO:0007669"/>
    <property type="project" value="UniProtKB-KW"/>
</dbReference>
<gene>
    <name evidence="10" type="ORF">METBISCDRAFT_28005</name>
</gene>
<evidence type="ECO:0000256" key="3">
    <source>
        <dbReference type="ARBA" id="ARBA00018505"/>
    </source>
</evidence>
<keyword evidence="11" id="KW-1185">Reference proteome</keyword>
<evidence type="ECO:0000259" key="8">
    <source>
        <dbReference type="Pfam" id="PF05712"/>
    </source>
</evidence>
<dbReference type="Gene3D" id="1.10.274.30">
    <property type="entry name" value="MRG domain"/>
    <property type="match status" value="1"/>
</dbReference>
<name>A0A4P9ZBI6_9ASCO</name>
<dbReference type="SUPFAM" id="SSF54160">
    <property type="entry name" value="Chromo domain-like"/>
    <property type="match status" value="1"/>
</dbReference>
<feature type="domain" description="MSL3 chromodomain-like" evidence="9">
    <location>
        <begin position="60"/>
        <end position="98"/>
    </location>
</feature>
<comment type="similarity">
    <text evidence="2">Belongs to the MRG family.</text>
</comment>